<comment type="similarity">
    <text evidence="2">Belongs to the HOP2 family.</text>
</comment>
<evidence type="ECO:0000256" key="7">
    <source>
        <dbReference type="SAM" id="MobiDB-lite"/>
    </source>
</evidence>
<feature type="domain" description="Homologous-pairing protein 2 winged helix" evidence="8">
    <location>
        <begin position="16"/>
        <end position="76"/>
    </location>
</feature>
<feature type="compositionally biased region" description="Acidic residues" evidence="7">
    <location>
        <begin position="196"/>
        <end position="205"/>
    </location>
</feature>
<name>L8GIS6_ACACF</name>
<keyword evidence="4" id="KW-0539">Nucleus</keyword>
<dbReference type="GO" id="GO:0007129">
    <property type="term" value="P:homologous chromosome pairing at meiosis"/>
    <property type="evidence" value="ECO:0007669"/>
    <property type="project" value="TreeGrafter"/>
</dbReference>
<keyword evidence="5" id="KW-0469">Meiosis</keyword>
<keyword evidence="6" id="KW-0175">Coiled coil</keyword>
<evidence type="ECO:0000256" key="2">
    <source>
        <dbReference type="ARBA" id="ARBA00007922"/>
    </source>
</evidence>
<evidence type="ECO:0000256" key="6">
    <source>
        <dbReference type="SAM" id="Coils"/>
    </source>
</evidence>
<dbReference type="PANTHER" id="PTHR15938">
    <property type="entry name" value="TBP-1 INTERACTING PROTEIN"/>
    <property type="match status" value="1"/>
</dbReference>
<reference evidence="9 10" key="1">
    <citation type="journal article" date="2013" name="Genome Biol.">
        <title>Genome of Acanthamoeba castellanii highlights extensive lateral gene transfer and early evolution of tyrosine kinase signaling.</title>
        <authorList>
            <person name="Clarke M."/>
            <person name="Lohan A.J."/>
            <person name="Liu B."/>
            <person name="Lagkouvardos I."/>
            <person name="Roy S."/>
            <person name="Zafar N."/>
            <person name="Bertelli C."/>
            <person name="Schilde C."/>
            <person name="Kianianmomeni A."/>
            <person name="Burglin T.R."/>
            <person name="Frech C."/>
            <person name="Turcotte B."/>
            <person name="Kopec K.O."/>
            <person name="Synnott J.M."/>
            <person name="Choo C."/>
            <person name="Paponov I."/>
            <person name="Finkler A."/>
            <person name="Soon Heng Tan C."/>
            <person name="Hutchins A.P."/>
            <person name="Weinmeier T."/>
            <person name="Rattei T."/>
            <person name="Chu J.S."/>
            <person name="Gimenez G."/>
            <person name="Irimia M."/>
            <person name="Rigden D.J."/>
            <person name="Fitzpatrick D.A."/>
            <person name="Lorenzo-Morales J."/>
            <person name="Bateman A."/>
            <person name="Chiu C.H."/>
            <person name="Tang P."/>
            <person name="Hegemann P."/>
            <person name="Fromm H."/>
            <person name="Raoult D."/>
            <person name="Greub G."/>
            <person name="Miranda-Saavedra D."/>
            <person name="Chen N."/>
            <person name="Nash P."/>
            <person name="Ginger M.L."/>
            <person name="Horn M."/>
            <person name="Schaap P."/>
            <person name="Caler L."/>
            <person name="Loftus B."/>
        </authorList>
    </citation>
    <scope>NUCLEOTIDE SEQUENCE [LARGE SCALE GENOMIC DNA]</scope>
    <source>
        <strain evidence="9 10">Neff</strain>
    </source>
</reference>
<evidence type="ECO:0000313" key="9">
    <source>
        <dbReference type="EMBL" id="ELR12638.1"/>
    </source>
</evidence>
<dbReference type="STRING" id="1257118.L8GIS6"/>
<dbReference type="GO" id="GO:0010774">
    <property type="term" value="P:meiotic strand invasion involved in reciprocal meiotic recombination"/>
    <property type="evidence" value="ECO:0007669"/>
    <property type="project" value="TreeGrafter"/>
</dbReference>
<dbReference type="OrthoDB" id="272266at2759"/>
<dbReference type="GeneID" id="14913519"/>
<dbReference type="GO" id="GO:0120230">
    <property type="term" value="F:recombinase activator activity"/>
    <property type="evidence" value="ECO:0007669"/>
    <property type="project" value="TreeGrafter"/>
</dbReference>
<dbReference type="GO" id="GO:0000794">
    <property type="term" value="C:condensed nuclear chromosome"/>
    <property type="evidence" value="ECO:0007669"/>
    <property type="project" value="TreeGrafter"/>
</dbReference>
<evidence type="ECO:0000256" key="3">
    <source>
        <dbReference type="ARBA" id="ARBA00023172"/>
    </source>
</evidence>
<dbReference type="Gene3D" id="1.10.10.10">
    <property type="entry name" value="Winged helix-like DNA-binding domain superfamily/Winged helix DNA-binding domain"/>
    <property type="match status" value="1"/>
</dbReference>
<feature type="coiled-coil region" evidence="6">
    <location>
        <begin position="89"/>
        <end position="153"/>
    </location>
</feature>
<dbReference type="Proteomes" id="UP000011083">
    <property type="component" value="Unassembled WGS sequence"/>
</dbReference>
<evidence type="ECO:0000256" key="1">
    <source>
        <dbReference type="ARBA" id="ARBA00004123"/>
    </source>
</evidence>
<dbReference type="GO" id="GO:0000709">
    <property type="term" value="P:meiotic joint molecule formation"/>
    <property type="evidence" value="ECO:0007669"/>
    <property type="project" value="TreeGrafter"/>
</dbReference>
<dbReference type="GO" id="GO:0120231">
    <property type="term" value="C:DNA recombinase auxiliary factor complex"/>
    <property type="evidence" value="ECO:0007669"/>
    <property type="project" value="TreeGrafter"/>
</dbReference>
<dbReference type="RefSeq" id="XP_004334651.1">
    <property type="nucleotide sequence ID" value="XM_004334603.1"/>
</dbReference>
<dbReference type="EMBL" id="KB008103">
    <property type="protein sequence ID" value="ELR12638.1"/>
    <property type="molecule type" value="Genomic_DNA"/>
</dbReference>
<dbReference type="InterPro" id="IPR010776">
    <property type="entry name" value="Hop2_WH_dom"/>
</dbReference>
<evidence type="ECO:0000256" key="5">
    <source>
        <dbReference type="ARBA" id="ARBA00023254"/>
    </source>
</evidence>
<evidence type="ECO:0000313" key="10">
    <source>
        <dbReference type="Proteomes" id="UP000011083"/>
    </source>
</evidence>
<comment type="subcellular location">
    <subcellularLocation>
        <location evidence="1">Nucleus</location>
    </subcellularLocation>
</comment>
<evidence type="ECO:0000256" key="4">
    <source>
        <dbReference type="ARBA" id="ARBA00023242"/>
    </source>
</evidence>
<feature type="region of interest" description="Disordered" evidence="7">
    <location>
        <begin position="196"/>
        <end position="222"/>
    </location>
</feature>
<organism evidence="9 10">
    <name type="scientific">Acanthamoeba castellanii (strain ATCC 30010 / Neff)</name>
    <dbReference type="NCBI Taxonomy" id="1257118"/>
    <lineage>
        <taxon>Eukaryota</taxon>
        <taxon>Amoebozoa</taxon>
        <taxon>Discosea</taxon>
        <taxon>Longamoebia</taxon>
        <taxon>Centramoebida</taxon>
        <taxon>Acanthamoebidae</taxon>
        <taxon>Acanthamoeba</taxon>
    </lineage>
</organism>
<gene>
    <name evidence="9" type="ORF">ACA1_091480</name>
</gene>
<dbReference type="Pfam" id="PF07106">
    <property type="entry name" value="WHD_TBPIP"/>
    <property type="match status" value="1"/>
</dbReference>
<dbReference type="SMR" id="L8GIS6"/>
<keyword evidence="3" id="KW-0233">DNA recombination</keyword>
<proteinExistence type="inferred from homology"/>
<dbReference type="OMA" id="EARRCGW"/>
<protein>
    <submittedName>
        <fullName evidence="9">Polyprotein</fullName>
    </submittedName>
</protein>
<accession>L8GIS6</accession>
<dbReference type="AlphaFoldDB" id="L8GIS6"/>
<dbReference type="GO" id="GO:0003690">
    <property type="term" value="F:double-stranded DNA binding"/>
    <property type="evidence" value="ECO:0007669"/>
    <property type="project" value="TreeGrafter"/>
</dbReference>
<dbReference type="InterPro" id="IPR036388">
    <property type="entry name" value="WH-like_DNA-bd_sf"/>
</dbReference>
<sequence length="222" mass="24438">MADKKKDKVKAAPDGEAKKIILDYMKTQNRPFNAVMLFENLHGVVKKTQAVKLMADLAAAGKVVEKLKGKQKIYWATQEGLVIADAKGLAKLDKEIESLRTEKKSIAGELGEIGSRISSLNNALTNEEADAEIEKLTKENAELETKLTRLRGGAKLVSKADKDKAEKQYEHVRCMDVVKQVGEGAGKKDKEIMEEVELEGDDDAGVDLTAETRTAKRRKIGD</sequence>
<dbReference type="PANTHER" id="PTHR15938:SF0">
    <property type="entry name" value="HOMOLOGOUS-PAIRING PROTEIN 2 HOMOLOG"/>
    <property type="match status" value="1"/>
</dbReference>
<dbReference type="KEGG" id="acan:ACA1_091480"/>
<evidence type="ECO:0000259" key="8">
    <source>
        <dbReference type="Pfam" id="PF07106"/>
    </source>
</evidence>
<dbReference type="VEuPathDB" id="AmoebaDB:ACA1_091480"/>
<keyword evidence="10" id="KW-1185">Reference proteome</keyword>